<dbReference type="RefSeq" id="WP_274042187.1">
    <property type="nucleotide sequence ID" value="NZ_JANCPR020000003.1"/>
</dbReference>
<sequence length="47" mass="4723">MLVTEDGRDAERALREALERLMVAALSAGGRGGALNRAPPGADGCAG</sequence>
<dbReference type="Proteomes" id="UP001214441">
    <property type="component" value="Unassembled WGS sequence"/>
</dbReference>
<accession>A0ABT6ZPI8</accession>
<evidence type="ECO:0000313" key="1">
    <source>
        <dbReference type="EMBL" id="MDJ1130973.1"/>
    </source>
</evidence>
<name>A0ABT6ZPI8_9ACTN</name>
<proteinExistence type="predicted"/>
<organism evidence="1 2">
    <name type="scientific">Streptomyces iconiensis</name>
    <dbReference type="NCBI Taxonomy" id="1384038"/>
    <lineage>
        <taxon>Bacteria</taxon>
        <taxon>Bacillati</taxon>
        <taxon>Actinomycetota</taxon>
        <taxon>Actinomycetes</taxon>
        <taxon>Kitasatosporales</taxon>
        <taxon>Streptomycetaceae</taxon>
        <taxon>Streptomyces</taxon>
    </lineage>
</organism>
<keyword evidence="2" id="KW-1185">Reference proteome</keyword>
<gene>
    <name evidence="1" type="ORF">NMN56_003200</name>
</gene>
<evidence type="ECO:0000313" key="2">
    <source>
        <dbReference type="Proteomes" id="UP001214441"/>
    </source>
</evidence>
<protein>
    <submittedName>
        <fullName evidence="1">Uncharacterized protein</fullName>
    </submittedName>
</protein>
<reference evidence="1 2" key="1">
    <citation type="submission" date="2023-05" db="EMBL/GenBank/DDBJ databases">
        <title>Streptantibioticus silvisoli sp. nov., acidotolerant actinomycetes 1 from pine litter.</title>
        <authorList>
            <person name="Swiecimska M."/>
            <person name="Golinska P."/>
            <person name="Sangal V."/>
            <person name="Wachnowicz B."/>
            <person name="Goodfellow M."/>
        </authorList>
    </citation>
    <scope>NUCLEOTIDE SEQUENCE [LARGE SCALE GENOMIC DNA]</scope>
    <source>
        <strain evidence="1 2">DSM 42109</strain>
    </source>
</reference>
<comment type="caution">
    <text evidence="1">The sequence shown here is derived from an EMBL/GenBank/DDBJ whole genome shotgun (WGS) entry which is preliminary data.</text>
</comment>
<dbReference type="EMBL" id="JANCPR020000003">
    <property type="protein sequence ID" value="MDJ1130973.1"/>
    <property type="molecule type" value="Genomic_DNA"/>
</dbReference>